<organism evidence="1 2">
    <name type="scientific">Platanthera guangdongensis</name>
    <dbReference type="NCBI Taxonomy" id="2320717"/>
    <lineage>
        <taxon>Eukaryota</taxon>
        <taxon>Viridiplantae</taxon>
        <taxon>Streptophyta</taxon>
        <taxon>Embryophyta</taxon>
        <taxon>Tracheophyta</taxon>
        <taxon>Spermatophyta</taxon>
        <taxon>Magnoliopsida</taxon>
        <taxon>Liliopsida</taxon>
        <taxon>Asparagales</taxon>
        <taxon>Orchidaceae</taxon>
        <taxon>Orchidoideae</taxon>
        <taxon>Orchideae</taxon>
        <taxon>Orchidinae</taxon>
        <taxon>Platanthera</taxon>
    </lineage>
</organism>
<reference evidence="1 2" key="1">
    <citation type="journal article" date="2022" name="Nat. Plants">
        <title>Genomes of leafy and leafless Platanthera orchids illuminate the evolution of mycoheterotrophy.</title>
        <authorList>
            <person name="Li M.H."/>
            <person name="Liu K.W."/>
            <person name="Li Z."/>
            <person name="Lu H.C."/>
            <person name="Ye Q.L."/>
            <person name="Zhang D."/>
            <person name="Wang J.Y."/>
            <person name="Li Y.F."/>
            <person name="Zhong Z.M."/>
            <person name="Liu X."/>
            <person name="Yu X."/>
            <person name="Liu D.K."/>
            <person name="Tu X.D."/>
            <person name="Liu B."/>
            <person name="Hao Y."/>
            <person name="Liao X.Y."/>
            <person name="Jiang Y.T."/>
            <person name="Sun W.H."/>
            <person name="Chen J."/>
            <person name="Chen Y.Q."/>
            <person name="Ai Y."/>
            <person name="Zhai J.W."/>
            <person name="Wu S.S."/>
            <person name="Zhou Z."/>
            <person name="Hsiao Y.Y."/>
            <person name="Wu W.L."/>
            <person name="Chen Y.Y."/>
            <person name="Lin Y.F."/>
            <person name="Hsu J.L."/>
            <person name="Li C.Y."/>
            <person name="Wang Z.W."/>
            <person name="Zhao X."/>
            <person name="Zhong W.Y."/>
            <person name="Ma X.K."/>
            <person name="Ma L."/>
            <person name="Huang J."/>
            <person name="Chen G.Z."/>
            <person name="Huang M.Z."/>
            <person name="Huang L."/>
            <person name="Peng D.H."/>
            <person name="Luo Y.B."/>
            <person name="Zou S.Q."/>
            <person name="Chen S.P."/>
            <person name="Lan S."/>
            <person name="Tsai W.C."/>
            <person name="Van de Peer Y."/>
            <person name="Liu Z.J."/>
        </authorList>
    </citation>
    <scope>NUCLEOTIDE SEQUENCE [LARGE SCALE GENOMIC DNA]</scope>
    <source>
        <strain evidence="1">Lor288</strain>
    </source>
</reference>
<dbReference type="Proteomes" id="UP001412067">
    <property type="component" value="Unassembled WGS sequence"/>
</dbReference>
<evidence type="ECO:0000313" key="1">
    <source>
        <dbReference type="EMBL" id="KAK8961777.1"/>
    </source>
</evidence>
<evidence type="ECO:0008006" key="3">
    <source>
        <dbReference type="Google" id="ProtNLM"/>
    </source>
</evidence>
<proteinExistence type="predicted"/>
<evidence type="ECO:0000313" key="2">
    <source>
        <dbReference type="Proteomes" id="UP001412067"/>
    </source>
</evidence>
<name>A0ABR2MD23_9ASPA</name>
<accession>A0ABR2MD23</accession>
<sequence length="81" mass="8120">MASSASLAILQISNSQQSPVVVAAASLGSVSTQSSAPVATPAFCLFFSRLQESVCHSPAAKPRSFSLAAPSPTVKPCLASA</sequence>
<keyword evidence="2" id="KW-1185">Reference proteome</keyword>
<dbReference type="EMBL" id="JBBWWR010000009">
    <property type="protein sequence ID" value="KAK8961777.1"/>
    <property type="molecule type" value="Genomic_DNA"/>
</dbReference>
<protein>
    <recommendedName>
        <fullName evidence="3">Secreted protein</fullName>
    </recommendedName>
</protein>
<gene>
    <name evidence="1" type="ORF">KSP40_PGU022636</name>
</gene>
<comment type="caution">
    <text evidence="1">The sequence shown here is derived from an EMBL/GenBank/DDBJ whole genome shotgun (WGS) entry which is preliminary data.</text>
</comment>